<dbReference type="GO" id="GO:0006979">
    <property type="term" value="P:response to oxidative stress"/>
    <property type="evidence" value="ECO:0007669"/>
    <property type="project" value="InterPro"/>
</dbReference>
<dbReference type="RefSeq" id="XP_029220726.1">
    <property type="nucleotide sequence ID" value="XM_029363360.1"/>
</dbReference>
<dbReference type="Proteomes" id="UP000224006">
    <property type="component" value="Chromosome III"/>
</dbReference>
<evidence type="ECO:0000313" key="5">
    <source>
        <dbReference type="EMBL" id="PFH36717.1"/>
    </source>
</evidence>
<evidence type="ECO:0000256" key="2">
    <source>
        <dbReference type="ARBA" id="ARBA00022559"/>
    </source>
</evidence>
<feature type="signal peptide" evidence="4">
    <location>
        <begin position="1"/>
        <end position="20"/>
    </location>
</feature>
<dbReference type="GeneID" id="40309839"/>
<gene>
    <name evidence="5" type="ORF">BESB_049090</name>
</gene>
<dbReference type="Pfam" id="PF00255">
    <property type="entry name" value="GSHPx"/>
    <property type="match status" value="1"/>
</dbReference>
<dbReference type="PROSITE" id="PS51355">
    <property type="entry name" value="GLUTATHIONE_PEROXID_3"/>
    <property type="match status" value="1"/>
</dbReference>
<dbReference type="Gene3D" id="3.40.30.10">
    <property type="entry name" value="Glutaredoxin"/>
    <property type="match status" value="1"/>
</dbReference>
<proteinExistence type="inferred from homology"/>
<dbReference type="VEuPathDB" id="ToxoDB:BESB_049090"/>
<dbReference type="InterPro" id="IPR000889">
    <property type="entry name" value="Glutathione_peroxidase"/>
</dbReference>
<comment type="caution">
    <text evidence="5">The sequence shown here is derived from an EMBL/GenBank/DDBJ whole genome shotgun (WGS) entry which is preliminary data.</text>
</comment>
<feature type="chain" id="PRO_5012382928" evidence="4">
    <location>
        <begin position="21"/>
        <end position="188"/>
    </location>
</feature>
<dbReference type="GO" id="GO:0004601">
    <property type="term" value="F:peroxidase activity"/>
    <property type="evidence" value="ECO:0007669"/>
    <property type="project" value="UniProtKB-KW"/>
</dbReference>
<dbReference type="EMBL" id="NWUJ01000003">
    <property type="protein sequence ID" value="PFH36717.1"/>
    <property type="molecule type" value="Genomic_DNA"/>
</dbReference>
<dbReference type="KEGG" id="bbes:BESB_049090"/>
<protein>
    <submittedName>
        <fullName evidence="5">Thioredoxin-dependent peroxidase TPX1/2</fullName>
    </submittedName>
</protein>
<dbReference type="AlphaFoldDB" id="A0A2A9MLX8"/>
<dbReference type="STRING" id="94643.A0A2A9MLX8"/>
<keyword evidence="6" id="KW-1185">Reference proteome</keyword>
<keyword evidence="3" id="KW-0560">Oxidoreductase</keyword>
<sequence>MGSSLGMAALAAIFVTALLSLHGPLHWIASKATEGGFNAEDIPQAFSDIQVRDLDGVLHTMGEYKGKILAFPCRQFRRQEFETNEEIKQFVAKYGVTFPMFEVIEVNGPRTHPVFLYSKWHSTELWKDGVLQDIAWNFGKFLLDKEDRVFKYYDPWTRPMSLEEDIKKLLADAVTGKRRGSDGVLIVS</sequence>
<keyword evidence="2 5" id="KW-0575">Peroxidase</keyword>
<name>A0A2A9MLX8_BESBE</name>
<comment type="similarity">
    <text evidence="1">Belongs to the glutathione peroxidase family.</text>
</comment>
<organism evidence="5 6">
    <name type="scientific">Besnoitia besnoiti</name>
    <name type="common">Apicomplexan protozoan</name>
    <dbReference type="NCBI Taxonomy" id="94643"/>
    <lineage>
        <taxon>Eukaryota</taxon>
        <taxon>Sar</taxon>
        <taxon>Alveolata</taxon>
        <taxon>Apicomplexa</taxon>
        <taxon>Conoidasida</taxon>
        <taxon>Coccidia</taxon>
        <taxon>Eucoccidiorida</taxon>
        <taxon>Eimeriorina</taxon>
        <taxon>Sarcocystidae</taxon>
        <taxon>Besnoitia</taxon>
    </lineage>
</organism>
<evidence type="ECO:0000313" key="6">
    <source>
        <dbReference type="Proteomes" id="UP000224006"/>
    </source>
</evidence>
<dbReference type="PANTHER" id="PTHR11592">
    <property type="entry name" value="GLUTATHIONE PEROXIDASE"/>
    <property type="match status" value="1"/>
</dbReference>
<reference evidence="5 6" key="1">
    <citation type="submission" date="2017-09" db="EMBL/GenBank/DDBJ databases">
        <title>Genome sequencing of Besnoitia besnoiti strain Bb-Ger1.</title>
        <authorList>
            <person name="Schares G."/>
            <person name="Venepally P."/>
            <person name="Lorenzi H.A."/>
        </authorList>
    </citation>
    <scope>NUCLEOTIDE SEQUENCE [LARGE SCALE GENOMIC DNA]</scope>
    <source>
        <strain evidence="5 6">Bb-Ger1</strain>
    </source>
</reference>
<keyword evidence="4" id="KW-0732">Signal</keyword>
<evidence type="ECO:0000256" key="1">
    <source>
        <dbReference type="ARBA" id="ARBA00006926"/>
    </source>
</evidence>
<dbReference type="InterPro" id="IPR036249">
    <property type="entry name" value="Thioredoxin-like_sf"/>
</dbReference>
<dbReference type="SUPFAM" id="SSF52833">
    <property type="entry name" value="Thioredoxin-like"/>
    <property type="match status" value="1"/>
</dbReference>
<evidence type="ECO:0000256" key="3">
    <source>
        <dbReference type="ARBA" id="ARBA00023002"/>
    </source>
</evidence>
<dbReference type="OrthoDB" id="446890at2759"/>
<accession>A0A2A9MLX8</accession>
<evidence type="ECO:0000256" key="4">
    <source>
        <dbReference type="SAM" id="SignalP"/>
    </source>
</evidence>
<dbReference type="PANTHER" id="PTHR11592:SF78">
    <property type="entry name" value="GLUTATHIONE PEROXIDASE"/>
    <property type="match status" value="1"/>
</dbReference>